<evidence type="ECO:0000256" key="6">
    <source>
        <dbReference type="ARBA" id="ARBA00022618"/>
    </source>
</evidence>
<organism evidence="18 19">
    <name type="scientific">Gottschalkia purinilytica</name>
    <name type="common">Clostridium purinilyticum</name>
    <dbReference type="NCBI Taxonomy" id="1503"/>
    <lineage>
        <taxon>Bacteria</taxon>
        <taxon>Bacillati</taxon>
        <taxon>Bacillota</taxon>
        <taxon>Tissierellia</taxon>
        <taxon>Tissierellales</taxon>
        <taxon>Gottschalkiaceae</taxon>
        <taxon>Gottschalkia</taxon>
    </lineage>
</organism>
<evidence type="ECO:0000259" key="17">
    <source>
        <dbReference type="PROSITE" id="PS51387"/>
    </source>
</evidence>
<keyword evidence="13 16" id="KW-0131">Cell cycle</keyword>
<dbReference type="STRING" id="1503.CLPU_4c01940"/>
<dbReference type="AlphaFoldDB" id="A0A0L0WCF4"/>
<feature type="active site" description="Proton donor" evidence="16">
    <location>
        <position position="227"/>
    </location>
</feature>
<comment type="function">
    <text evidence="2 16">Cell wall formation.</text>
</comment>
<evidence type="ECO:0000313" key="19">
    <source>
        <dbReference type="Proteomes" id="UP000037267"/>
    </source>
</evidence>
<dbReference type="InterPro" id="IPR036635">
    <property type="entry name" value="MurB_C_sf"/>
</dbReference>
<dbReference type="GO" id="GO:0051301">
    <property type="term" value="P:cell division"/>
    <property type="evidence" value="ECO:0007669"/>
    <property type="project" value="UniProtKB-KW"/>
</dbReference>
<dbReference type="SUPFAM" id="SSF56176">
    <property type="entry name" value="FAD-binding/transporter-associated domain-like"/>
    <property type="match status" value="1"/>
</dbReference>
<dbReference type="PANTHER" id="PTHR21071:SF4">
    <property type="entry name" value="UDP-N-ACETYLENOLPYRUVOYLGLUCOSAMINE REDUCTASE"/>
    <property type="match status" value="1"/>
</dbReference>
<dbReference type="RefSeq" id="WP_050354718.1">
    <property type="nucleotide sequence ID" value="NZ_LGSS01000004.1"/>
</dbReference>
<dbReference type="PANTHER" id="PTHR21071">
    <property type="entry name" value="UDP-N-ACETYLENOLPYRUVOYLGLUCOSAMINE REDUCTASE"/>
    <property type="match status" value="1"/>
</dbReference>
<evidence type="ECO:0000256" key="11">
    <source>
        <dbReference type="ARBA" id="ARBA00022984"/>
    </source>
</evidence>
<dbReference type="InterPro" id="IPR016169">
    <property type="entry name" value="FAD-bd_PCMH_sub2"/>
</dbReference>
<feature type="active site" evidence="16">
    <location>
        <position position="297"/>
    </location>
</feature>
<sequence length="304" mass="33239">MKKQEIYDLFKNIITNGTVLIDEPMKNHTSFKIGGPVDILVMPGSLEEVSSSIKACKENDIEYMVMGNGSNLLITDKGIRGVIIKIAENLNEVKVEDNKIIAQSGALLSVVSKMALKHSLGGLEFASGIPGSLGGAVAMNAGAYGGEMKDVISKVKCIDLDGNIVEFTNSEMNFGYRQSIVQKERLIVVEGEITLKEEDYDKINEYMKELNKKRTTKQPLHLPSAGSTFKRPEGYFAGKLIEDSGLRGLRHGDAQVSDQHCGFIVNLGNATSSDVINLIRTVQKTVKDKFGVQLETEVKIIGEQ</sequence>
<keyword evidence="7 16" id="KW-0285">Flavoprotein</keyword>
<evidence type="ECO:0000256" key="15">
    <source>
        <dbReference type="ARBA" id="ARBA00048914"/>
    </source>
</evidence>
<evidence type="ECO:0000256" key="5">
    <source>
        <dbReference type="ARBA" id="ARBA00022490"/>
    </source>
</evidence>
<dbReference type="UniPathway" id="UPA00219"/>
<dbReference type="OrthoDB" id="9804753at2"/>
<dbReference type="GO" id="GO:0008360">
    <property type="term" value="P:regulation of cell shape"/>
    <property type="evidence" value="ECO:0007669"/>
    <property type="project" value="UniProtKB-KW"/>
</dbReference>
<evidence type="ECO:0000256" key="3">
    <source>
        <dbReference type="ARBA" id="ARBA00004496"/>
    </source>
</evidence>
<evidence type="ECO:0000256" key="9">
    <source>
        <dbReference type="ARBA" id="ARBA00022857"/>
    </source>
</evidence>
<feature type="domain" description="FAD-binding PCMH-type" evidence="17">
    <location>
        <begin position="32"/>
        <end position="198"/>
    </location>
</feature>
<name>A0A0L0WCF4_GOTPU</name>
<comment type="cofactor">
    <cofactor evidence="1 16">
        <name>FAD</name>
        <dbReference type="ChEBI" id="CHEBI:57692"/>
    </cofactor>
</comment>
<evidence type="ECO:0000256" key="1">
    <source>
        <dbReference type="ARBA" id="ARBA00001974"/>
    </source>
</evidence>
<keyword evidence="6 16" id="KW-0132">Cell division</keyword>
<dbReference type="Proteomes" id="UP000037267">
    <property type="component" value="Unassembled WGS sequence"/>
</dbReference>
<evidence type="ECO:0000256" key="2">
    <source>
        <dbReference type="ARBA" id="ARBA00003921"/>
    </source>
</evidence>
<comment type="caution">
    <text evidence="18">The sequence shown here is derived from an EMBL/GenBank/DDBJ whole genome shotgun (WGS) entry which is preliminary data.</text>
</comment>
<keyword evidence="5 16" id="KW-0963">Cytoplasm</keyword>
<dbReference type="NCBIfam" id="NF010480">
    <property type="entry name" value="PRK13905.1"/>
    <property type="match status" value="1"/>
</dbReference>
<evidence type="ECO:0000256" key="12">
    <source>
        <dbReference type="ARBA" id="ARBA00023002"/>
    </source>
</evidence>
<evidence type="ECO:0000256" key="14">
    <source>
        <dbReference type="ARBA" id="ARBA00023316"/>
    </source>
</evidence>
<keyword evidence="8 16" id="KW-0274">FAD</keyword>
<evidence type="ECO:0000256" key="16">
    <source>
        <dbReference type="HAMAP-Rule" id="MF_00037"/>
    </source>
</evidence>
<accession>A0A0L0WCF4</accession>
<comment type="similarity">
    <text evidence="16">Belongs to the MurB family.</text>
</comment>
<evidence type="ECO:0000256" key="4">
    <source>
        <dbReference type="ARBA" id="ARBA00004752"/>
    </source>
</evidence>
<comment type="subcellular location">
    <subcellularLocation>
        <location evidence="3 16">Cytoplasm</location>
    </subcellularLocation>
</comment>
<keyword evidence="9 16" id="KW-0521">NADP</keyword>
<dbReference type="InterPro" id="IPR003170">
    <property type="entry name" value="MurB"/>
</dbReference>
<keyword evidence="11 16" id="KW-0573">Peptidoglycan synthesis</keyword>
<dbReference type="HAMAP" id="MF_00037">
    <property type="entry name" value="MurB"/>
    <property type="match status" value="1"/>
</dbReference>
<dbReference type="Gene3D" id="3.90.78.10">
    <property type="entry name" value="UDP-N-acetylenolpyruvoylglucosamine reductase, C-terminal domain"/>
    <property type="match status" value="1"/>
</dbReference>
<dbReference type="Gene3D" id="3.30.465.10">
    <property type="match status" value="1"/>
</dbReference>
<gene>
    <name evidence="16 18" type="primary">murB</name>
    <name evidence="18" type="ORF">CLPU_4c01940</name>
</gene>
<dbReference type="GO" id="GO:0071949">
    <property type="term" value="F:FAD binding"/>
    <property type="evidence" value="ECO:0007669"/>
    <property type="project" value="InterPro"/>
</dbReference>
<dbReference type="InterPro" id="IPR011601">
    <property type="entry name" value="MurB_C"/>
</dbReference>
<dbReference type="Pfam" id="PF02873">
    <property type="entry name" value="MurB_C"/>
    <property type="match status" value="1"/>
</dbReference>
<evidence type="ECO:0000256" key="10">
    <source>
        <dbReference type="ARBA" id="ARBA00022960"/>
    </source>
</evidence>
<dbReference type="InterPro" id="IPR006094">
    <property type="entry name" value="Oxid_FAD_bind_N"/>
</dbReference>
<protein>
    <recommendedName>
        <fullName evidence="16">UDP-N-acetylenolpyruvoylglucosamine reductase</fullName>
        <ecNumber evidence="16">1.3.1.98</ecNumber>
    </recommendedName>
    <alternativeName>
        <fullName evidence="16">UDP-N-acetylmuramate dehydrogenase</fullName>
    </alternativeName>
</protein>
<evidence type="ECO:0000256" key="13">
    <source>
        <dbReference type="ARBA" id="ARBA00023306"/>
    </source>
</evidence>
<dbReference type="PROSITE" id="PS51387">
    <property type="entry name" value="FAD_PCMH"/>
    <property type="match status" value="1"/>
</dbReference>
<dbReference type="Pfam" id="PF01565">
    <property type="entry name" value="FAD_binding_4"/>
    <property type="match status" value="1"/>
</dbReference>
<dbReference type="EMBL" id="LGSS01000004">
    <property type="protein sequence ID" value="KNF09148.1"/>
    <property type="molecule type" value="Genomic_DNA"/>
</dbReference>
<evidence type="ECO:0000313" key="18">
    <source>
        <dbReference type="EMBL" id="KNF09148.1"/>
    </source>
</evidence>
<dbReference type="NCBIfam" id="TIGR00179">
    <property type="entry name" value="murB"/>
    <property type="match status" value="1"/>
</dbReference>
<dbReference type="GO" id="GO:0008762">
    <property type="term" value="F:UDP-N-acetylmuramate dehydrogenase activity"/>
    <property type="evidence" value="ECO:0007669"/>
    <property type="project" value="UniProtKB-UniRule"/>
</dbReference>
<dbReference type="EC" id="1.3.1.98" evidence="16"/>
<dbReference type="Gene3D" id="3.30.43.10">
    <property type="entry name" value="Uridine Diphospho-n-acetylenolpyruvylglucosamine Reductase, domain 2"/>
    <property type="match status" value="1"/>
</dbReference>
<dbReference type="InterPro" id="IPR016167">
    <property type="entry name" value="FAD-bd_PCMH_sub1"/>
</dbReference>
<comment type="catalytic activity">
    <reaction evidence="15 16">
        <text>UDP-N-acetyl-alpha-D-muramate + NADP(+) = UDP-N-acetyl-3-O-(1-carboxyvinyl)-alpha-D-glucosamine + NADPH + H(+)</text>
        <dbReference type="Rhea" id="RHEA:12248"/>
        <dbReference type="ChEBI" id="CHEBI:15378"/>
        <dbReference type="ChEBI" id="CHEBI:57783"/>
        <dbReference type="ChEBI" id="CHEBI:58349"/>
        <dbReference type="ChEBI" id="CHEBI:68483"/>
        <dbReference type="ChEBI" id="CHEBI:70757"/>
        <dbReference type="EC" id="1.3.1.98"/>
    </reaction>
</comment>
<keyword evidence="12 16" id="KW-0560">Oxidoreductase</keyword>
<evidence type="ECO:0000256" key="7">
    <source>
        <dbReference type="ARBA" id="ARBA00022630"/>
    </source>
</evidence>
<dbReference type="InterPro" id="IPR036318">
    <property type="entry name" value="FAD-bd_PCMH-like_sf"/>
</dbReference>
<dbReference type="SUPFAM" id="SSF56194">
    <property type="entry name" value="Uridine diphospho-N-Acetylenolpyruvylglucosamine reductase, MurB, C-terminal domain"/>
    <property type="match status" value="1"/>
</dbReference>
<keyword evidence="10 16" id="KW-0133">Cell shape</keyword>
<proteinExistence type="inferred from homology"/>
<dbReference type="GO" id="GO:0071555">
    <property type="term" value="P:cell wall organization"/>
    <property type="evidence" value="ECO:0007669"/>
    <property type="project" value="UniProtKB-KW"/>
</dbReference>
<feature type="active site" evidence="16">
    <location>
        <position position="177"/>
    </location>
</feature>
<evidence type="ECO:0000256" key="8">
    <source>
        <dbReference type="ARBA" id="ARBA00022827"/>
    </source>
</evidence>
<comment type="pathway">
    <text evidence="4 16">Cell wall biogenesis; peptidoglycan biosynthesis.</text>
</comment>
<keyword evidence="14 16" id="KW-0961">Cell wall biogenesis/degradation</keyword>
<dbReference type="InterPro" id="IPR016166">
    <property type="entry name" value="FAD-bd_PCMH"/>
</dbReference>
<dbReference type="GO" id="GO:0009252">
    <property type="term" value="P:peptidoglycan biosynthetic process"/>
    <property type="evidence" value="ECO:0007669"/>
    <property type="project" value="UniProtKB-UniRule"/>
</dbReference>
<keyword evidence="19" id="KW-1185">Reference proteome</keyword>
<dbReference type="PATRIC" id="fig|1503.3.peg.2424"/>
<reference evidence="19" key="1">
    <citation type="submission" date="2015-07" db="EMBL/GenBank/DDBJ databases">
        <title>Draft genome sequence of the purine-degrading Gottschalkia purinilyticum DSM 1384 (formerly Clostridium purinilyticum).</title>
        <authorList>
            <person name="Poehlein A."/>
            <person name="Schiel-Bengelsdorf B."/>
            <person name="Bengelsdorf F.R."/>
            <person name="Daniel R."/>
            <person name="Duerre P."/>
        </authorList>
    </citation>
    <scope>NUCLEOTIDE SEQUENCE [LARGE SCALE GENOMIC DNA]</scope>
    <source>
        <strain evidence="19">DSM 1384</strain>
    </source>
</reference>
<dbReference type="GO" id="GO:0005829">
    <property type="term" value="C:cytosol"/>
    <property type="evidence" value="ECO:0007669"/>
    <property type="project" value="TreeGrafter"/>
</dbReference>